<evidence type="ECO:0000313" key="9">
    <source>
        <dbReference type="Proteomes" id="UP000326565"/>
    </source>
</evidence>
<dbReference type="Gene3D" id="1.20.1070.10">
    <property type="entry name" value="Rhodopsin 7-helix transmembrane proteins"/>
    <property type="match status" value="1"/>
</dbReference>
<feature type="transmembrane region" description="Helical" evidence="6">
    <location>
        <begin position="6"/>
        <end position="31"/>
    </location>
</feature>
<keyword evidence="9" id="KW-1185">Reference proteome</keyword>
<dbReference type="InterPro" id="IPR017452">
    <property type="entry name" value="GPCR_Rhodpsn_7TM"/>
</dbReference>
<keyword evidence="8" id="KW-0675">Receptor</keyword>
<dbReference type="CDD" id="cd00637">
    <property type="entry name" value="7tm_classA_rhodopsin-like"/>
    <property type="match status" value="1"/>
</dbReference>
<feature type="transmembrane region" description="Helical" evidence="6">
    <location>
        <begin position="126"/>
        <end position="146"/>
    </location>
</feature>
<gene>
    <name evidence="8" type="ORF">BDV29DRAFT_163328</name>
</gene>
<dbReference type="InterPro" id="IPR023041">
    <property type="entry name" value="Glucose_rcpt_Git3-like_N"/>
</dbReference>
<reference evidence="8 9" key="1">
    <citation type="submission" date="2019-04" db="EMBL/GenBank/DDBJ databases">
        <title>Friends and foes A comparative genomics study of 23 Aspergillus species from section Flavi.</title>
        <authorList>
            <consortium name="DOE Joint Genome Institute"/>
            <person name="Kjaerbolling I."/>
            <person name="Vesth T."/>
            <person name="Frisvad J.C."/>
            <person name="Nybo J.L."/>
            <person name="Theobald S."/>
            <person name="Kildgaard S."/>
            <person name="Isbrandt T."/>
            <person name="Kuo A."/>
            <person name="Sato A."/>
            <person name="Lyhne E.K."/>
            <person name="Kogle M.E."/>
            <person name="Wiebenga A."/>
            <person name="Kun R.S."/>
            <person name="Lubbers R.J."/>
            <person name="Makela M.R."/>
            <person name="Barry K."/>
            <person name="Chovatia M."/>
            <person name="Clum A."/>
            <person name="Daum C."/>
            <person name="Haridas S."/>
            <person name="He G."/>
            <person name="LaButti K."/>
            <person name="Lipzen A."/>
            <person name="Mondo S."/>
            <person name="Riley R."/>
            <person name="Salamov A."/>
            <person name="Simmons B.A."/>
            <person name="Magnuson J.K."/>
            <person name="Henrissat B."/>
            <person name="Mortensen U.H."/>
            <person name="Larsen T.O."/>
            <person name="Devries R.P."/>
            <person name="Grigoriev I.V."/>
            <person name="Machida M."/>
            <person name="Baker S.E."/>
            <person name="Andersen M.R."/>
        </authorList>
    </citation>
    <scope>NUCLEOTIDE SEQUENCE [LARGE SCALE GENOMIC DNA]</scope>
    <source>
        <strain evidence="8 9">CBS 151.66</strain>
    </source>
</reference>
<dbReference type="EMBL" id="ML732482">
    <property type="protein sequence ID" value="KAB8067477.1"/>
    <property type="molecule type" value="Genomic_DNA"/>
</dbReference>
<dbReference type="AlphaFoldDB" id="A0A5N5WIN2"/>
<feature type="region of interest" description="Disordered" evidence="5">
    <location>
        <begin position="197"/>
        <end position="217"/>
    </location>
</feature>
<dbReference type="OrthoDB" id="100006at2759"/>
<evidence type="ECO:0000256" key="4">
    <source>
        <dbReference type="ARBA" id="ARBA00023136"/>
    </source>
</evidence>
<feature type="region of interest" description="Disordered" evidence="5">
    <location>
        <begin position="236"/>
        <end position="295"/>
    </location>
</feature>
<dbReference type="GO" id="GO:0005886">
    <property type="term" value="C:plasma membrane"/>
    <property type="evidence" value="ECO:0007669"/>
    <property type="project" value="TreeGrafter"/>
</dbReference>
<dbReference type="Pfam" id="PF11710">
    <property type="entry name" value="Git3"/>
    <property type="match status" value="1"/>
</dbReference>
<evidence type="ECO:0000256" key="1">
    <source>
        <dbReference type="ARBA" id="ARBA00004141"/>
    </source>
</evidence>
<feature type="transmembrane region" description="Helical" evidence="6">
    <location>
        <begin position="43"/>
        <end position="65"/>
    </location>
</feature>
<dbReference type="SUPFAM" id="SSF81321">
    <property type="entry name" value="Family A G protein-coupled receptor-like"/>
    <property type="match status" value="1"/>
</dbReference>
<dbReference type="PANTHER" id="PTHR23112">
    <property type="entry name" value="G PROTEIN-COUPLED RECEPTOR 157-RELATED"/>
    <property type="match status" value="1"/>
</dbReference>
<sequence>MAVDLAVAIPTFIGGILSTLSTAFVLILFALSPKRRHFRHWLILNLTIADFINAGNNTISGLVVLSHGDLSPGPACRLNGWVGQFSIQAVDFSILAIALVALRLITQPARVSTMTTRSKVAWCASVWIVPLATSSAGLGMGLYGPVSGNWCWIQSQYLGLRYALTHGWRIGIVLLTVVIYVLVFILVKRRYRHLGSFQNNNNNTSSGHGGTRSGGDQTELSTIKVETAVRVQHDNITYPRPIQSTQDHSQLRNDHSRAPGSTAGADPRTTSSGPGPRFNGRRFPSVNHDRLANQQRNKTMQYAGIRRIMLLNGYPAFYILLWLPGLLNRLLESIDHSPRWLNALQASTQFIGLANALTYSYNEGVQQQIRSFTTGRRRLYDERLDYS</sequence>
<evidence type="ECO:0000256" key="5">
    <source>
        <dbReference type="SAM" id="MobiDB-lite"/>
    </source>
</evidence>
<accession>A0A5N5WIN2</accession>
<keyword evidence="4 6" id="KW-0472">Membrane</keyword>
<evidence type="ECO:0000256" key="3">
    <source>
        <dbReference type="ARBA" id="ARBA00022989"/>
    </source>
</evidence>
<dbReference type="PROSITE" id="PS50262">
    <property type="entry name" value="G_PROTEIN_RECEP_F1_2"/>
    <property type="match status" value="1"/>
</dbReference>
<evidence type="ECO:0000259" key="7">
    <source>
        <dbReference type="PROSITE" id="PS50262"/>
    </source>
</evidence>
<evidence type="ECO:0000256" key="2">
    <source>
        <dbReference type="ARBA" id="ARBA00022692"/>
    </source>
</evidence>
<comment type="subcellular location">
    <subcellularLocation>
        <location evidence="1">Membrane</location>
        <topology evidence="1">Multi-pass membrane protein</topology>
    </subcellularLocation>
</comment>
<name>A0A5N5WIN2_9EURO</name>
<keyword evidence="2 6" id="KW-0812">Transmembrane</keyword>
<proteinExistence type="predicted"/>
<feature type="transmembrane region" description="Helical" evidence="6">
    <location>
        <begin position="85"/>
        <end position="105"/>
    </location>
</feature>
<keyword evidence="3 6" id="KW-1133">Transmembrane helix</keyword>
<feature type="domain" description="G-protein coupled receptors family 1 profile" evidence="7">
    <location>
        <begin position="21"/>
        <end position="359"/>
    </location>
</feature>
<dbReference type="GO" id="GO:0004930">
    <property type="term" value="F:G protein-coupled receptor activity"/>
    <property type="evidence" value="ECO:0007669"/>
    <property type="project" value="TreeGrafter"/>
</dbReference>
<dbReference type="Proteomes" id="UP000326565">
    <property type="component" value="Unassembled WGS sequence"/>
</dbReference>
<dbReference type="GO" id="GO:0007189">
    <property type="term" value="P:adenylate cyclase-activating G protein-coupled receptor signaling pathway"/>
    <property type="evidence" value="ECO:0007669"/>
    <property type="project" value="TreeGrafter"/>
</dbReference>
<organism evidence="8 9">
    <name type="scientific">Aspergillus leporis</name>
    <dbReference type="NCBI Taxonomy" id="41062"/>
    <lineage>
        <taxon>Eukaryota</taxon>
        <taxon>Fungi</taxon>
        <taxon>Dikarya</taxon>
        <taxon>Ascomycota</taxon>
        <taxon>Pezizomycotina</taxon>
        <taxon>Eurotiomycetes</taxon>
        <taxon>Eurotiomycetidae</taxon>
        <taxon>Eurotiales</taxon>
        <taxon>Aspergillaceae</taxon>
        <taxon>Aspergillus</taxon>
        <taxon>Aspergillus subgen. Circumdati</taxon>
    </lineage>
</organism>
<evidence type="ECO:0000256" key="6">
    <source>
        <dbReference type="SAM" id="Phobius"/>
    </source>
</evidence>
<feature type="transmembrane region" description="Helical" evidence="6">
    <location>
        <begin position="166"/>
        <end position="187"/>
    </location>
</feature>
<feature type="transmembrane region" description="Helical" evidence="6">
    <location>
        <begin position="308"/>
        <end position="327"/>
    </location>
</feature>
<protein>
    <submittedName>
        <fullName evidence="8">G protein-coupled glucose receptor regulating Gpa2-domain-containing protein</fullName>
    </submittedName>
</protein>
<dbReference type="PANTHER" id="PTHR23112:SF37">
    <property type="entry name" value="G PROTEIN-COUPLED RECEPTOR GPR1"/>
    <property type="match status" value="1"/>
</dbReference>
<evidence type="ECO:0000313" key="8">
    <source>
        <dbReference type="EMBL" id="KAB8067477.1"/>
    </source>
</evidence>